<dbReference type="AlphaFoldDB" id="A0A9P5UH65"/>
<dbReference type="Pfam" id="PF00856">
    <property type="entry name" value="SET"/>
    <property type="match status" value="1"/>
</dbReference>
<dbReference type="InterPro" id="IPR001214">
    <property type="entry name" value="SET_dom"/>
</dbReference>
<name>A0A9P5UH65_9AGAR</name>
<dbReference type="InterPro" id="IPR053185">
    <property type="entry name" value="SET_domain_protein"/>
</dbReference>
<dbReference type="Proteomes" id="UP000772434">
    <property type="component" value="Unassembled WGS sequence"/>
</dbReference>
<evidence type="ECO:0000313" key="2">
    <source>
        <dbReference type="EMBL" id="KAF9078723.1"/>
    </source>
</evidence>
<evidence type="ECO:0000259" key="1">
    <source>
        <dbReference type="PROSITE" id="PS50280"/>
    </source>
</evidence>
<protein>
    <recommendedName>
        <fullName evidence="1">SET domain-containing protein</fullName>
    </recommendedName>
</protein>
<dbReference type="EMBL" id="JADNRY010000001">
    <property type="protein sequence ID" value="KAF9078723.1"/>
    <property type="molecule type" value="Genomic_DNA"/>
</dbReference>
<dbReference type="PROSITE" id="PS50280">
    <property type="entry name" value="SET"/>
    <property type="match status" value="1"/>
</dbReference>
<feature type="domain" description="SET" evidence="1">
    <location>
        <begin position="113"/>
        <end position="299"/>
    </location>
</feature>
<dbReference type="PANTHER" id="PTHR47332">
    <property type="entry name" value="SET DOMAIN-CONTAINING PROTEIN 5"/>
    <property type="match status" value="1"/>
</dbReference>
<sequence>MKRGFLNTPKAQKQLLQGTNTTSAATQPAQGSYKYGVLPEAELALPKDYKPLARPTEGPDVVTLKYGSNEYIYATLPPVPPGTKYSDFLGGGYSECWISDHIKRTIEATPNFPTLPLTPTGGKAYRIAKAGDKGLGMFATRLIRAGDLIIDERPLIVVPASSIALEGVLSYLANKYTPDQRLRIMLHEKDRCMELAYNKLDPERKKAFMALFNCHSRDGSGEFMGRVRTNGIGIDGEKLRDKDTTGDVGRYSAVCDEISRINHSCCPNTVYHWHTDTFSVRVFAVRDIPTGAEITLKYCNIMAPAAERAAALDRYGINPCACSVSCSDPARAKIADERRARLKTRSMLVPPSTPEDPEDAWVQPAVKQLRELEEEGLQASDEYYHALGGLLVPYLFLQNVDKVLFYAKKLEALSKARDNLKNFEPLYLSREGMKTTESWKVVGRMPKSTRKTASGWLLFLQSYIAQRRTSM</sequence>
<organism evidence="2 3">
    <name type="scientific">Rhodocollybia butyracea</name>
    <dbReference type="NCBI Taxonomy" id="206335"/>
    <lineage>
        <taxon>Eukaryota</taxon>
        <taxon>Fungi</taxon>
        <taxon>Dikarya</taxon>
        <taxon>Basidiomycota</taxon>
        <taxon>Agaricomycotina</taxon>
        <taxon>Agaricomycetes</taxon>
        <taxon>Agaricomycetidae</taxon>
        <taxon>Agaricales</taxon>
        <taxon>Marasmiineae</taxon>
        <taxon>Omphalotaceae</taxon>
        <taxon>Rhodocollybia</taxon>
    </lineage>
</organism>
<proteinExistence type="predicted"/>
<dbReference type="PANTHER" id="PTHR47332:SF4">
    <property type="entry name" value="SET DOMAIN-CONTAINING PROTEIN 5"/>
    <property type="match status" value="1"/>
</dbReference>
<dbReference type="SMART" id="SM00317">
    <property type="entry name" value="SET"/>
    <property type="match status" value="1"/>
</dbReference>
<dbReference type="Gene3D" id="2.170.270.10">
    <property type="entry name" value="SET domain"/>
    <property type="match status" value="1"/>
</dbReference>
<accession>A0A9P5UH65</accession>
<reference evidence="2" key="1">
    <citation type="submission" date="2020-11" db="EMBL/GenBank/DDBJ databases">
        <authorList>
            <consortium name="DOE Joint Genome Institute"/>
            <person name="Ahrendt S."/>
            <person name="Riley R."/>
            <person name="Andreopoulos W."/>
            <person name="Labutti K."/>
            <person name="Pangilinan J."/>
            <person name="Ruiz-Duenas F.J."/>
            <person name="Barrasa J.M."/>
            <person name="Sanchez-Garcia M."/>
            <person name="Camarero S."/>
            <person name="Miyauchi S."/>
            <person name="Serrano A."/>
            <person name="Linde D."/>
            <person name="Babiker R."/>
            <person name="Drula E."/>
            <person name="Ayuso-Fernandez I."/>
            <person name="Pacheco R."/>
            <person name="Padilla G."/>
            <person name="Ferreira P."/>
            <person name="Barriuso J."/>
            <person name="Kellner H."/>
            <person name="Castanera R."/>
            <person name="Alfaro M."/>
            <person name="Ramirez L."/>
            <person name="Pisabarro A.G."/>
            <person name="Kuo A."/>
            <person name="Tritt A."/>
            <person name="Lipzen A."/>
            <person name="He G."/>
            <person name="Yan M."/>
            <person name="Ng V."/>
            <person name="Cullen D."/>
            <person name="Martin F."/>
            <person name="Rosso M.-N."/>
            <person name="Henrissat B."/>
            <person name="Hibbett D."/>
            <person name="Martinez A.T."/>
            <person name="Grigoriev I.V."/>
        </authorList>
    </citation>
    <scope>NUCLEOTIDE SEQUENCE</scope>
    <source>
        <strain evidence="2">AH 40177</strain>
    </source>
</reference>
<dbReference type="OrthoDB" id="5945798at2759"/>
<evidence type="ECO:0000313" key="3">
    <source>
        <dbReference type="Proteomes" id="UP000772434"/>
    </source>
</evidence>
<keyword evidence="3" id="KW-1185">Reference proteome</keyword>
<dbReference type="SUPFAM" id="SSF82199">
    <property type="entry name" value="SET domain"/>
    <property type="match status" value="1"/>
</dbReference>
<comment type="caution">
    <text evidence="2">The sequence shown here is derived from an EMBL/GenBank/DDBJ whole genome shotgun (WGS) entry which is preliminary data.</text>
</comment>
<dbReference type="CDD" id="cd20071">
    <property type="entry name" value="SET_SMYD"/>
    <property type="match status" value="1"/>
</dbReference>
<dbReference type="InterPro" id="IPR046341">
    <property type="entry name" value="SET_dom_sf"/>
</dbReference>
<gene>
    <name evidence="2" type="ORF">BDP27DRAFT_1412669</name>
</gene>